<dbReference type="Pfam" id="PF03150">
    <property type="entry name" value="CCP_MauG"/>
    <property type="match status" value="1"/>
</dbReference>
<sequence>MTRTLFPAFIPAVFAAIMLSFFVSPANGQARLNPARPDLSDVLNDQRTDGKSGEEWAIVLGKALFWDIQAGSDGVACASCHFNAGADIRLTNQLSPGAKDVTAGNNGDNRFGSDRSDTRTVGGGDMPSGASAGPNYTLRENDFPLYQIQQANNRNSRVVTSTNDVVSSTAAYDMEFIGVSDLDGSETCSPANDDIFHVGGLPSRQAARRNSQTIINSVFNRRSNWDGSAANMFNGVGKHGMRDINGDPNKRLIIQEGSQPELGFVSIADASLASQAVGPVVDDIEMSCNGRTLAHVGRKLMGDLVRPLMHQEVSDNDSVFSGLVYFNNMGLAVTYTYEELIKRAFKPKYWNATGYWRVQNGQLNSATSDTGFTQTEHNFSLFWGVAIMAYESTLISNQSEFDQMVSDGTLTVRDIRTGRPFGCTANADVDELLLRGCKIFFQRRDPNSTPVGGGCNVCHGGKDTFSNAQNLANATVGPLVQNRTVLDRAGTTPGISDTGFMNTGIRPTFTDLKLGATDPYGNPLSYAQQYKNVLVAMRGGMGRQQAINANIVDPELATAVENFQHFNLGRNATTADSKVTVAGAIKSPTLRNVALTPPYSSSGMFATLRQMIQYYNRATNRRNINFSGDLDAMGAQCATGDNSGTGLDGERTYQELTQSTQSCHSNVQTGLGRLNLLDCELPGNDCNVATDDISALVRFLQSLTDRRVQCDAAPFDHPSLPLSVGHSNSDNNGDGKADDIIFELPAIGQRGYDADSGWCIPNSGDLFASGMQGRVGGPRGTIPE</sequence>
<dbReference type="InterPro" id="IPR051395">
    <property type="entry name" value="Cytochrome_c_Peroxidase/MauG"/>
</dbReference>
<dbReference type="EMBL" id="QRHA01000004">
    <property type="protein sequence ID" value="RDV26620.1"/>
    <property type="molecule type" value="Genomic_DNA"/>
</dbReference>
<dbReference type="Gene3D" id="1.10.760.10">
    <property type="entry name" value="Cytochrome c-like domain"/>
    <property type="match status" value="2"/>
</dbReference>
<dbReference type="GO" id="GO:0020037">
    <property type="term" value="F:heme binding"/>
    <property type="evidence" value="ECO:0007669"/>
    <property type="project" value="InterPro"/>
</dbReference>
<name>A0A3D8M9X8_9ALTE</name>
<reference evidence="6" key="1">
    <citation type="submission" date="2018-08" db="EMBL/GenBank/DDBJ databases">
        <authorList>
            <person name="Zhang J."/>
            <person name="Du Z.-J."/>
        </authorList>
    </citation>
    <scope>NUCLEOTIDE SEQUENCE [LARGE SCALE GENOMIC DNA]</scope>
    <source>
        <strain evidence="6">KCTC 52655</strain>
    </source>
</reference>
<organism evidence="5 6">
    <name type="scientific">Alteromonas aestuariivivens</name>
    <dbReference type="NCBI Taxonomy" id="1938339"/>
    <lineage>
        <taxon>Bacteria</taxon>
        <taxon>Pseudomonadati</taxon>
        <taxon>Pseudomonadota</taxon>
        <taxon>Gammaproteobacteria</taxon>
        <taxon>Alteromonadales</taxon>
        <taxon>Alteromonadaceae</taxon>
        <taxon>Alteromonas/Salinimonas group</taxon>
        <taxon>Alteromonas</taxon>
    </lineage>
</organism>
<keyword evidence="2" id="KW-0560">Oxidoreductase</keyword>
<proteinExistence type="predicted"/>
<evidence type="ECO:0000313" key="5">
    <source>
        <dbReference type="EMBL" id="RDV26620.1"/>
    </source>
</evidence>
<dbReference type="GO" id="GO:0009055">
    <property type="term" value="F:electron transfer activity"/>
    <property type="evidence" value="ECO:0007669"/>
    <property type="project" value="InterPro"/>
</dbReference>
<evidence type="ECO:0000259" key="4">
    <source>
        <dbReference type="Pfam" id="PF03150"/>
    </source>
</evidence>
<gene>
    <name evidence="5" type="ORF">DXV75_06400</name>
</gene>
<dbReference type="SUPFAM" id="SSF46626">
    <property type="entry name" value="Cytochrome c"/>
    <property type="match status" value="2"/>
</dbReference>
<feature type="domain" description="Di-haem cytochrome c peroxidase" evidence="4">
    <location>
        <begin position="203"/>
        <end position="406"/>
    </location>
</feature>
<dbReference type="Proteomes" id="UP000256561">
    <property type="component" value="Unassembled WGS sequence"/>
</dbReference>
<dbReference type="PANTHER" id="PTHR30600">
    <property type="entry name" value="CYTOCHROME C PEROXIDASE-RELATED"/>
    <property type="match status" value="1"/>
</dbReference>
<feature type="region of interest" description="Disordered" evidence="3">
    <location>
        <begin position="96"/>
        <end position="136"/>
    </location>
</feature>
<keyword evidence="6" id="KW-1185">Reference proteome</keyword>
<dbReference type="GO" id="GO:0030313">
    <property type="term" value="C:cell envelope"/>
    <property type="evidence" value="ECO:0007669"/>
    <property type="project" value="UniProtKB-SubCell"/>
</dbReference>
<dbReference type="InterPro" id="IPR036909">
    <property type="entry name" value="Cyt_c-like_dom_sf"/>
</dbReference>
<dbReference type="InterPro" id="IPR004852">
    <property type="entry name" value="Di-haem_cyt_c_peroxidsae"/>
</dbReference>
<evidence type="ECO:0000256" key="1">
    <source>
        <dbReference type="ARBA" id="ARBA00004196"/>
    </source>
</evidence>
<evidence type="ECO:0000313" key="6">
    <source>
        <dbReference type="Proteomes" id="UP000256561"/>
    </source>
</evidence>
<dbReference type="AlphaFoldDB" id="A0A3D8M9X8"/>
<dbReference type="RefSeq" id="WP_115592573.1">
    <property type="nucleotide sequence ID" value="NZ_QRHA01000004.1"/>
</dbReference>
<accession>A0A3D8M9X8</accession>
<comment type="caution">
    <text evidence="5">The sequence shown here is derived from an EMBL/GenBank/DDBJ whole genome shotgun (WGS) entry which is preliminary data.</text>
</comment>
<comment type="subcellular location">
    <subcellularLocation>
        <location evidence="1">Cell envelope</location>
    </subcellularLocation>
</comment>
<dbReference type="GO" id="GO:0004130">
    <property type="term" value="F:cytochrome-c peroxidase activity"/>
    <property type="evidence" value="ECO:0007669"/>
    <property type="project" value="TreeGrafter"/>
</dbReference>
<evidence type="ECO:0000256" key="2">
    <source>
        <dbReference type="ARBA" id="ARBA00023002"/>
    </source>
</evidence>
<protein>
    <recommendedName>
        <fullName evidence="4">Di-haem cytochrome c peroxidase domain-containing protein</fullName>
    </recommendedName>
</protein>
<evidence type="ECO:0000256" key="3">
    <source>
        <dbReference type="SAM" id="MobiDB-lite"/>
    </source>
</evidence>
<dbReference type="OrthoDB" id="9805202at2"/>